<comment type="caution">
    <text evidence="2">The sequence shown here is derived from an EMBL/GenBank/DDBJ whole genome shotgun (WGS) entry which is preliminary data.</text>
</comment>
<proteinExistence type="predicted"/>
<protein>
    <recommendedName>
        <fullName evidence="1">Deoxyribonuclease NucA/NucB domain-containing protein</fullName>
    </recommendedName>
</protein>
<dbReference type="Proteomes" id="UP000465266">
    <property type="component" value="Unassembled WGS sequence"/>
</dbReference>
<accession>A0ABQ1BE61</accession>
<evidence type="ECO:0000313" key="3">
    <source>
        <dbReference type="Proteomes" id="UP000465266"/>
    </source>
</evidence>
<evidence type="ECO:0000313" key="2">
    <source>
        <dbReference type="EMBL" id="GFF97764.1"/>
    </source>
</evidence>
<sequence length="388" mass="43562">MPEDACDLQKRATPTDCKNPLPHLYYNCVTFFSDFTFQGSAGTAQINSICFNVEKFLNNNGRGFCAIDNLNYQQASLGNTNRLALTNCNEFPFASTKEGGSTFLSLYPDVPTGTVRRCVPTWQNEVQGQCHNLLNNLETNIEYFNTYGSPTLDNPYWAQWNIDSWVRKSGLAGRQHQSLYGQTSVPKTFVPGLSKVYPDNPDNLSYYHKQKLNLFLSYPRSAQNLDGQWPDQAFSSGLITGSSSTNDPVTTTVGSSTWVICAINSTGQQRDRFGSQPNRICSDDQSTKKTWRELYMKLIVYDCKISFNGSPGPTKRDNTPLGYLSGDPYYAIERIDGTERKVVLPKYWDGQELRELSHSCAELTQNLTLGAFKNGNDAQMLTRVKFEA</sequence>
<gene>
    <name evidence="2" type="ORF">IFM53868_09390</name>
</gene>
<keyword evidence="3" id="KW-1185">Reference proteome</keyword>
<name>A0ABQ1BE61_9EURO</name>
<organism evidence="2 3">
    <name type="scientific">Aspergillus udagawae</name>
    <dbReference type="NCBI Taxonomy" id="91492"/>
    <lineage>
        <taxon>Eukaryota</taxon>
        <taxon>Fungi</taxon>
        <taxon>Dikarya</taxon>
        <taxon>Ascomycota</taxon>
        <taxon>Pezizomycotina</taxon>
        <taxon>Eurotiomycetes</taxon>
        <taxon>Eurotiomycetidae</taxon>
        <taxon>Eurotiales</taxon>
        <taxon>Aspergillaceae</taxon>
        <taxon>Aspergillus</taxon>
        <taxon>Aspergillus subgen. Fumigati</taxon>
    </lineage>
</organism>
<feature type="domain" description="Deoxyribonuclease NucA/NucB" evidence="1">
    <location>
        <begin position="81"/>
        <end position="129"/>
    </location>
</feature>
<dbReference type="InterPro" id="IPR029476">
    <property type="entry name" value="DNase_NucA_NucB"/>
</dbReference>
<evidence type="ECO:0000259" key="1">
    <source>
        <dbReference type="Pfam" id="PF14040"/>
    </source>
</evidence>
<dbReference type="Pfam" id="PF14040">
    <property type="entry name" value="DNase_NucA_NucB"/>
    <property type="match status" value="1"/>
</dbReference>
<dbReference type="EMBL" id="BLKG01000164">
    <property type="protein sequence ID" value="GFF97764.1"/>
    <property type="molecule type" value="Genomic_DNA"/>
</dbReference>
<reference evidence="2 3" key="1">
    <citation type="submission" date="2020-01" db="EMBL/GenBank/DDBJ databases">
        <title>Draft genome sequence of Aspergillus udagawae IFM 53868.</title>
        <authorList>
            <person name="Takahashi H."/>
            <person name="Yaguchi T."/>
        </authorList>
    </citation>
    <scope>NUCLEOTIDE SEQUENCE [LARGE SCALE GENOMIC DNA]</scope>
    <source>
        <strain evidence="2 3">IFM 53868</strain>
    </source>
</reference>